<keyword evidence="4" id="KW-0378">Hydrolase</keyword>
<keyword evidence="2" id="KW-0645">Protease</keyword>
<evidence type="ECO:0000256" key="4">
    <source>
        <dbReference type="ARBA" id="ARBA00022801"/>
    </source>
</evidence>
<evidence type="ECO:0000313" key="7">
    <source>
        <dbReference type="WBParaSite" id="ACRNAN_scaffold7784.g6530.t1"/>
    </source>
</evidence>
<keyword evidence="5" id="KW-0325">Glycoprotein</keyword>
<evidence type="ECO:0000256" key="2">
    <source>
        <dbReference type="ARBA" id="ARBA00022670"/>
    </source>
</evidence>
<dbReference type="GO" id="GO:0006508">
    <property type="term" value="P:proteolysis"/>
    <property type="evidence" value="ECO:0007669"/>
    <property type="project" value="UniProtKB-KW"/>
</dbReference>
<dbReference type="WBParaSite" id="ACRNAN_scaffold7784.g6530.t1">
    <property type="protein sequence ID" value="ACRNAN_scaffold7784.g6530.t1"/>
    <property type="gene ID" value="ACRNAN_scaffold7784.g6530"/>
</dbReference>
<dbReference type="GO" id="GO:0070008">
    <property type="term" value="F:serine-type exopeptidase activity"/>
    <property type="evidence" value="ECO:0007669"/>
    <property type="project" value="InterPro"/>
</dbReference>
<dbReference type="Gene3D" id="3.40.50.1820">
    <property type="entry name" value="alpha/beta hydrolase"/>
    <property type="match status" value="1"/>
</dbReference>
<dbReference type="PANTHER" id="PTHR11010">
    <property type="entry name" value="PROTEASE S28 PRO-X CARBOXYPEPTIDASE-RELATED"/>
    <property type="match status" value="1"/>
</dbReference>
<keyword evidence="6" id="KW-1185">Reference proteome</keyword>
<proteinExistence type="inferred from homology"/>
<dbReference type="InterPro" id="IPR008758">
    <property type="entry name" value="Peptidase_S28"/>
</dbReference>
<dbReference type="PANTHER" id="PTHR11010:SF104">
    <property type="entry name" value="SERINE PROTEASE PCP-1-RELATED"/>
    <property type="match status" value="1"/>
</dbReference>
<evidence type="ECO:0000256" key="1">
    <source>
        <dbReference type="ARBA" id="ARBA00011079"/>
    </source>
</evidence>
<protein>
    <submittedName>
        <fullName evidence="7">Uncharacterized protein</fullName>
    </submittedName>
</protein>
<comment type="similarity">
    <text evidence="1">Belongs to the peptidase S28 family.</text>
</comment>
<organism evidence="6 7">
    <name type="scientific">Acrobeloides nanus</name>
    <dbReference type="NCBI Taxonomy" id="290746"/>
    <lineage>
        <taxon>Eukaryota</taxon>
        <taxon>Metazoa</taxon>
        <taxon>Ecdysozoa</taxon>
        <taxon>Nematoda</taxon>
        <taxon>Chromadorea</taxon>
        <taxon>Rhabditida</taxon>
        <taxon>Tylenchina</taxon>
        <taxon>Cephalobomorpha</taxon>
        <taxon>Cephaloboidea</taxon>
        <taxon>Cephalobidae</taxon>
        <taxon>Acrobeloides</taxon>
    </lineage>
</organism>
<name>A0A914EFT1_9BILA</name>
<dbReference type="GO" id="GO:0008239">
    <property type="term" value="F:dipeptidyl-peptidase activity"/>
    <property type="evidence" value="ECO:0007669"/>
    <property type="project" value="TreeGrafter"/>
</dbReference>
<evidence type="ECO:0000256" key="3">
    <source>
        <dbReference type="ARBA" id="ARBA00022729"/>
    </source>
</evidence>
<dbReference type="SUPFAM" id="SSF53474">
    <property type="entry name" value="alpha/beta-Hydrolases"/>
    <property type="match status" value="1"/>
</dbReference>
<reference evidence="7" key="1">
    <citation type="submission" date="2022-11" db="UniProtKB">
        <authorList>
            <consortium name="WormBaseParasite"/>
        </authorList>
    </citation>
    <scope>IDENTIFICATION</scope>
</reference>
<dbReference type="AlphaFoldDB" id="A0A914EFT1"/>
<dbReference type="Pfam" id="PF05577">
    <property type="entry name" value="Peptidase_S28"/>
    <property type="match status" value="1"/>
</dbReference>
<evidence type="ECO:0000313" key="6">
    <source>
        <dbReference type="Proteomes" id="UP000887540"/>
    </source>
</evidence>
<evidence type="ECO:0000256" key="5">
    <source>
        <dbReference type="ARBA" id="ARBA00023180"/>
    </source>
</evidence>
<sequence length="305" mass="34418">MPVDHFYGLTQDTFNIKFLYNLNYYQTGGPIFFYLGNEGAVEKFAQNTGIMWYLAKTFNAAVVFAEHRYYGESLPYGKLTFVDVKYLQFLSVPQVLADCATFIPWFKENVVKCNPHVPVIAFGGSYGGMLAAWFRIAYPNVTAGAWAASAPLLLFHGSGVPIDSVAQIATQTFLSSGCNFNAVVNGFQAILDLSQSNNGRNILYQIFGMSDYLSIRTSIEQAFLWLASIDYPYPTNFLKPLPEWPVELACKSLSIDSSTPEQRARAMYEASSVWNGNKEQNNFQNDENMLPNMYSWKWQVTKLRT</sequence>
<dbReference type="InterPro" id="IPR029058">
    <property type="entry name" value="AB_hydrolase_fold"/>
</dbReference>
<accession>A0A914EFT1</accession>
<keyword evidence="3" id="KW-0732">Signal</keyword>
<dbReference type="Proteomes" id="UP000887540">
    <property type="component" value="Unplaced"/>
</dbReference>